<evidence type="ECO:0000256" key="3">
    <source>
        <dbReference type="ARBA" id="ARBA00023121"/>
    </source>
</evidence>
<dbReference type="Pfam" id="PF01237">
    <property type="entry name" value="Oxysterol_BP"/>
    <property type="match status" value="1"/>
</dbReference>
<feature type="compositionally biased region" description="Low complexity" evidence="6">
    <location>
        <begin position="298"/>
        <end position="309"/>
    </location>
</feature>
<dbReference type="PROSITE" id="PS50003">
    <property type="entry name" value="PH_DOMAIN"/>
    <property type="match status" value="1"/>
</dbReference>
<organism evidence="8 9">
    <name type="scientific">Polypedilum vanderplanki</name>
    <name type="common">Sleeping chironomid midge</name>
    <dbReference type="NCBI Taxonomy" id="319348"/>
    <lineage>
        <taxon>Eukaryota</taxon>
        <taxon>Metazoa</taxon>
        <taxon>Ecdysozoa</taxon>
        <taxon>Arthropoda</taxon>
        <taxon>Hexapoda</taxon>
        <taxon>Insecta</taxon>
        <taxon>Pterygota</taxon>
        <taxon>Neoptera</taxon>
        <taxon>Endopterygota</taxon>
        <taxon>Diptera</taxon>
        <taxon>Nematocera</taxon>
        <taxon>Chironomoidea</taxon>
        <taxon>Chironomidae</taxon>
        <taxon>Chironominae</taxon>
        <taxon>Polypedilum</taxon>
        <taxon>Polypedilum</taxon>
    </lineage>
</organism>
<evidence type="ECO:0000259" key="7">
    <source>
        <dbReference type="PROSITE" id="PS50003"/>
    </source>
</evidence>
<keyword evidence="9" id="KW-1185">Reference proteome</keyword>
<dbReference type="GO" id="GO:0032934">
    <property type="term" value="F:sterol binding"/>
    <property type="evidence" value="ECO:0007669"/>
    <property type="project" value="TreeGrafter"/>
</dbReference>
<dbReference type="SUPFAM" id="SSF144000">
    <property type="entry name" value="Oxysterol-binding protein-like"/>
    <property type="match status" value="1"/>
</dbReference>
<sequence>MALEGTLSKWVNVMKGWQTRWFVLEPEISLLSYYTSREKMMKGVRRGCVRLRGAVIGIDDQDVNTFTITVDHKTFHFQARDGEERERWVRHLEDTIARSTYKYRGCYDASQTLLSMGGSSSSKNNYLMMFDKKVSEADTYLQMMIDQTTKIEQRINALENEGDRAKYDTLIIQANEMLDHIKHSIVLLQIAKNTANPINGVYMGPMKTDPDDTATPVVRQMSNVMIDEIGSEYLEANARSNVQVPETSYSSSEGEDDFYDANDDAFSSQLTTPTSNNRTITEPPSRLSDDPFVSADDNLSTNTSTPTSLKKQESIESPIKDVGYRKRNSKSLPLRHDGSLDYDAIYEDESDSDLSMESHGSVITHLLSQVKIGMDLTKVVLPTFILERRSLLEMYADYFAHPDLFIKIVEHKDPRDRMIQVVKWYLSAYHAGRKSAVAKKPYNPIVGEIFRCHWNIPEYESKDNSQVVTEGPVPWCKSDQLTFIAEQVSHHPPISAFYAEHYNKRISFSAHVWTKSKFLGLSIGVHNIGTGTVTLCDLNEEYILTFPNGYGRSILSVPWIELGGNVTIKCPKTGYHAEIDFLTKPFYGGKRNKIQGEIYAPNEKKSFLSIYGEWSGLMEAKWNDGSKSKPEVFVDVNRIPIYKKQVRSVLEQDENESRRVWKEVTAGLKANDIEAATTAKFKVEQKQRDEAKVRKDGNIAWINKNFKNAGDEWIYSNPLSHRLTLEQR</sequence>
<dbReference type="PANTHER" id="PTHR10972">
    <property type="entry name" value="OXYSTEROL-BINDING PROTEIN-RELATED"/>
    <property type="match status" value="1"/>
</dbReference>
<dbReference type="EMBL" id="JADBJN010000001">
    <property type="protein sequence ID" value="KAG5680566.1"/>
    <property type="molecule type" value="Genomic_DNA"/>
</dbReference>
<dbReference type="InterPro" id="IPR011993">
    <property type="entry name" value="PH-like_dom_sf"/>
</dbReference>
<gene>
    <name evidence="8" type="ORF">PVAND_010065</name>
</gene>
<reference evidence="8" key="1">
    <citation type="submission" date="2021-03" db="EMBL/GenBank/DDBJ databases">
        <title>Chromosome level genome of the anhydrobiotic midge Polypedilum vanderplanki.</title>
        <authorList>
            <person name="Yoshida Y."/>
            <person name="Kikawada T."/>
            <person name="Gusev O."/>
        </authorList>
    </citation>
    <scope>NUCLEOTIDE SEQUENCE</scope>
    <source>
        <strain evidence="8">NIAS01</strain>
        <tissue evidence="8">Whole body or cell culture</tissue>
    </source>
</reference>
<dbReference type="InterPro" id="IPR037239">
    <property type="entry name" value="OSBP_sf"/>
</dbReference>
<keyword evidence="3" id="KW-0446">Lipid-binding</keyword>
<dbReference type="GO" id="GO:0005794">
    <property type="term" value="C:Golgi apparatus"/>
    <property type="evidence" value="ECO:0007669"/>
    <property type="project" value="TreeGrafter"/>
</dbReference>
<protein>
    <recommendedName>
        <fullName evidence="5">Oxysterol-binding protein</fullName>
    </recommendedName>
</protein>
<dbReference type="GO" id="GO:0016020">
    <property type="term" value="C:membrane"/>
    <property type="evidence" value="ECO:0007669"/>
    <property type="project" value="TreeGrafter"/>
</dbReference>
<dbReference type="FunFam" id="2.40.160.120:FF:000014">
    <property type="entry name" value="Oxysterol-binding protein"/>
    <property type="match status" value="1"/>
</dbReference>
<comment type="caution">
    <text evidence="8">The sequence shown here is derived from an EMBL/GenBank/DDBJ whole genome shotgun (WGS) entry which is preliminary data.</text>
</comment>
<dbReference type="FunFam" id="1.10.287.2720:FF:000001">
    <property type="entry name" value="Oxysterol-binding OBPalpha"/>
    <property type="match status" value="1"/>
</dbReference>
<comment type="similarity">
    <text evidence="4">Belongs to the OSBP family.</text>
</comment>
<dbReference type="InterPro" id="IPR000648">
    <property type="entry name" value="Oxysterol-bd"/>
</dbReference>
<evidence type="ECO:0000256" key="6">
    <source>
        <dbReference type="SAM" id="MobiDB-lite"/>
    </source>
</evidence>
<dbReference type="CDD" id="cd13290">
    <property type="entry name" value="PH_ORP9"/>
    <property type="match status" value="1"/>
</dbReference>
<dbReference type="Pfam" id="PF00169">
    <property type="entry name" value="PH"/>
    <property type="match status" value="1"/>
</dbReference>
<evidence type="ECO:0000256" key="4">
    <source>
        <dbReference type="RuleBase" id="RU003844"/>
    </source>
</evidence>
<keyword evidence="2 5" id="KW-0445">Lipid transport</keyword>
<dbReference type="AlphaFoldDB" id="A0A9J6CG24"/>
<dbReference type="FunFam" id="3.30.70.3490:FF:000001">
    <property type="entry name" value="Oxysterol-binding protein"/>
    <property type="match status" value="1"/>
</dbReference>
<keyword evidence="1 5" id="KW-0813">Transport</keyword>
<feature type="compositionally biased region" description="Acidic residues" evidence="6">
    <location>
        <begin position="253"/>
        <end position="263"/>
    </location>
</feature>
<accession>A0A9J6CG24</accession>
<dbReference type="Gene3D" id="2.40.160.120">
    <property type="match status" value="1"/>
</dbReference>
<dbReference type="InterPro" id="IPR001849">
    <property type="entry name" value="PH_domain"/>
</dbReference>
<feature type="domain" description="PH" evidence="7">
    <location>
        <begin position="1"/>
        <end position="97"/>
    </location>
</feature>
<dbReference type="SMART" id="SM00233">
    <property type="entry name" value="PH"/>
    <property type="match status" value="1"/>
</dbReference>
<feature type="compositionally biased region" description="Polar residues" evidence="6">
    <location>
        <begin position="238"/>
        <end position="252"/>
    </location>
</feature>
<feature type="compositionally biased region" description="Polar residues" evidence="6">
    <location>
        <begin position="265"/>
        <end position="282"/>
    </location>
</feature>
<feature type="region of interest" description="Disordered" evidence="6">
    <location>
        <begin position="237"/>
        <end position="318"/>
    </location>
</feature>
<dbReference type="InterPro" id="IPR018494">
    <property type="entry name" value="Oxysterol-bd_CS"/>
</dbReference>
<dbReference type="FunFam" id="2.30.29.30:FF:000089">
    <property type="entry name" value="Oxysterol-binding protein"/>
    <property type="match status" value="1"/>
</dbReference>
<dbReference type="Proteomes" id="UP001107558">
    <property type="component" value="Chromosome 1"/>
</dbReference>
<evidence type="ECO:0000313" key="8">
    <source>
        <dbReference type="EMBL" id="KAG5680566.1"/>
    </source>
</evidence>
<dbReference type="Gene3D" id="2.30.29.30">
    <property type="entry name" value="Pleckstrin-homology domain (PH domain)/Phosphotyrosine-binding domain (PTB)"/>
    <property type="match status" value="1"/>
</dbReference>
<dbReference type="PANTHER" id="PTHR10972:SF200">
    <property type="entry name" value="OXYSTEROL-BINDING PROTEIN-RELATED PROTEIN 9"/>
    <property type="match status" value="1"/>
</dbReference>
<name>A0A9J6CG24_POLVA</name>
<dbReference type="Gene3D" id="1.10.287.2720">
    <property type="match status" value="1"/>
</dbReference>
<dbReference type="Gene3D" id="6.10.140.1150">
    <property type="match status" value="1"/>
</dbReference>
<evidence type="ECO:0000313" key="9">
    <source>
        <dbReference type="Proteomes" id="UP001107558"/>
    </source>
</evidence>
<dbReference type="PROSITE" id="PS01013">
    <property type="entry name" value="OSBP"/>
    <property type="match status" value="1"/>
</dbReference>
<dbReference type="OrthoDB" id="14833at2759"/>
<dbReference type="GO" id="GO:0005829">
    <property type="term" value="C:cytosol"/>
    <property type="evidence" value="ECO:0007669"/>
    <property type="project" value="TreeGrafter"/>
</dbReference>
<proteinExistence type="inferred from homology"/>
<dbReference type="SUPFAM" id="SSF50729">
    <property type="entry name" value="PH domain-like"/>
    <property type="match status" value="1"/>
</dbReference>
<evidence type="ECO:0000256" key="2">
    <source>
        <dbReference type="ARBA" id="ARBA00023055"/>
    </source>
</evidence>
<dbReference type="GO" id="GO:0006869">
    <property type="term" value="P:lipid transport"/>
    <property type="evidence" value="ECO:0007669"/>
    <property type="project" value="UniProtKB-KW"/>
</dbReference>
<evidence type="ECO:0000256" key="1">
    <source>
        <dbReference type="ARBA" id="ARBA00022448"/>
    </source>
</evidence>
<evidence type="ECO:0000256" key="5">
    <source>
        <dbReference type="RuleBase" id="RU003845"/>
    </source>
</evidence>